<comment type="caution">
    <text evidence="11">Lacks conserved residue(s) required for the propagation of feature annotation.</text>
</comment>
<feature type="region of interest" description="CPSase" evidence="11">
    <location>
        <begin position="1"/>
        <end position="165"/>
    </location>
</feature>
<feature type="binding site" evidence="11">
    <location>
        <position position="286"/>
    </location>
    <ligand>
        <name>L-glutamine</name>
        <dbReference type="ChEBI" id="CHEBI:58359"/>
    </ligand>
</feature>
<organism evidence="13 14">
    <name type="scientific">Loigolactobacillus coryniformis subsp. coryniformis KCTC 3167 = DSM 20001</name>
    <dbReference type="NCBI Taxonomy" id="913848"/>
    <lineage>
        <taxon>Bacteria</taxon>
        <taxon>Bacillati</taxon>
        <taxon>Bacillota</taxon>
        <taxon>Bacilli</taxon>
        <taxon>Lactobacillales</taxon>
        <taxon>Lactobacillaceae</taxon>
        <taxon>Loigolactobacillus</taxon>
    </lineage>
</organism>
<dbReference type="InterPro" id="IPR029062">
    <property type="entry name" value="Class_I_gatase-like"/>
</dbReference>
<dbReference type="Pfam" id="PF00117">
    <property type="entry name" value="GATase"/>
    <property type="match status" value="1"/>
</dbReference>
<comment type="pathway">
    <text evidence="2 11">Amino-acid biosynthesis; L-arginine biosynthesis; carbamoyl phosphate from bicarbonate: step 1/1.</text>
</comment>
<evidence type="ECO:0000256" key="1">
    <source>
        <dbReference type="ARBA" id="ARBA00004812"/>
    </source>
</evidence>
<dbReference type="HAMAP" id="MF_01209">
    <property type="entry name" value="CPSase_S_chain"/>
    <property type="match status" value="1"/>
</dbReference>
<evidence type="ECO:0000256" key="9">
    <source>
        <dbReference type="ARBA" id="ARBA00048816"/>
    </source>
</evidence>
<dbReference type="Proteomes" id="UP000051181">
    <property type="component" value="Unassembled WGS sequence"/>
</dbReference>
<dbReference type="NCBIfam" id="TIGR01368">
    <property type="entry name" value="CPSaseIIsmall"/>
    <property type="match status" value="1"/>
</dbReference>
<dbReference type="SUPFAM" id="SSF52021">
    <property type="entry name" value="Carbamoyl phosphate synthetase, small subunit N-terminal domain"/>
    <property type="match status" value="1"/>
</dbReference>
<dbReference type="GO" id="GO:0005524">
    <property type="term" value="F:ATP binding"/>
    <property type="evidence" value="ECO:0007669"/>
    <property type="project" value="UniProtKB-UniRule"/>
</dbReference>
<feature type="binding site" evidence="11">
    <location>
        <position position="242"/>
    </location>
    <ligand>
        <name>L-glutamine</name>
        <dbReference type="ChEBI" id="CHEBI:58359"/>
    </ligand>
</feature>
<keyword evidence="5 11" id="KW-0547">Nucleotide-binding</keyword>
<name>A0A0R1FAG1_9LACO</name>
<feature type="binding site" evidence="11">
    <location>
        <position position="245"/>
    </location>
    <ligand>
        <name>L-glutamine</name>
        <dbReference type="ChEBI" id="CHEBI:58359"/>
    </ligand>
</feature>
<dbReference type="InterPro" id="IPR035686">
    <property type="entry name" value="CPSase_GATase1"/>
</dbReference>
<keyword evidence="4 11" id="KW-0436">Ligase</keyword>
<sequence>MKSYLTLEDGLTFAGDAFGAHIAAAGEVVFNTGMTGYQEAITDPSYTNQLITFTYPLIGNYGVDAAHNQAKVAGCSAIIVRQLAELPNHYAQQMNLDEFLQQQNIPGIQGIDTRQLTKHIRQQGTLKAILTTQPLTVPFMEAYTMIKQKKSPLERATFTTPQAQQHVVLIDFGTKQAIIDQLLAQHCNVDVVPYTTSLAAIDALQPDGIFLSNGPDDPADYHAALPLIQALQTKYPLAGICLGHQLLALANGAATYKLQYGHRGLNHPVKNIATGKTILTSQNHGYAVAADSLADTPLQMTAYELNDHSVEGLRHESLPVISVQYHPEANPGPTDALGFFTEFCTLMNTNKTKKSSVA</sequence>
<dbReference type="PANTHER" id="PTHR43418">
    <property type="entry name" value="MULTIFUNCTIONAL TRYPTOPHAN BIOSYNTHESIS PROTEIN-RELATED"/>
    <property type="match status" value="1"/>
</dbReference>
<dbReference type="GO" id="GO:0006541">
    <property type="term" value="P:glutamine metabolic process"/>
    <property type="evidence" value="ECO:0007669"/>
    <property type="project" value="InterPro"/>
</dbReference>
<feature type="active site" evidence="11">
    <location>
        <position position="328"/>
    </location>
</feature>
<evidence type="ECO:0000256" key="7">
    <source>
        <dbReference type="ARBA" id="ARBA00022962"/>
    </source>
</evidence>
<dbReference type="GO" id="GO:0004359">
    <property type="term" value="F:glutaminase activity"/>
    <property type="evidence" value="ECO:0007669"/>
    <property type="project" value="RHEA"/>
</dbReference>
<comment type="catalytic activity">
    <reaction evidence="9 11">
        <text>hydrogencarbonate + L-glutamine + 2 ATP + H2O = carbamoyl phosphate + L-glutamate + 2 ADP + phosphate + 2 H(+)</text>
        <dbReference type="Rhea" id="RHEA:18633"/>
        <dbReference type="ChEBI" id="CHEBI:15377"/>
        <dbReference type="ChEBI" id="CHEBI:15378"/>
        <dbReference type="ChEBI" id="CHEBI:17544"/>
        <dbReference type="ChEBI" id="CHEBI:29985"/>
        <dbReference type="ChEBI" id="CHEBI:30616"/>
        <dbReference type="ChEBI" id="CHEBI:43474"/>
        <dbReference type="ChEBI" id="CHEBI:58228"/>
        <dbReference type="ChEBI" id="CHEBI:58359"/>
        <dbReference type="ChEBI" id="CHEBI:456216"/>
        <dbReference type="EC" id="6.3.5.5"/>
    </reaction>
</comment>
<dbReference type="NCBIfam" id="NF009475">
    <property type="entry name" value="PRK12838.1"/>
    <property type="match status" value="1"/>
</dbReference>
<feature type="domain" description="Carbamoyl-phosphate synthase small subunit N-terminal" evidence="12">
    <location>
        <begin position="1"/>
        <end position="131"/>
    </location>
</feature>
<dbReference type="EMBL" id="AZCN01000024">
    <property type="protein sequence ID" value="KRK17347.1"/>
    <property type="molecule type" value="Genomic_DNA"/>
</dbReference>
<evidence type="ECO:0000256" key="2">
    <source>
        <dbReference type="ARBA" id="ARBA00005077"/>
    </source>
</evidence>
<dbReference type="GeneID" id="65916074"/>
<dbReference type="InterPro" id="IPR036480">
    <property type="entry name" value="CarbP_synth_ssu_N_sf"/>
</dbReference>
<dbReference type="InterPro" id="IPR017926">
    <property type="entry name" value="GATASE"/>
</dbReference>
<dbReference type="UniPathway" id="UPA00070">
    <property type="reaction ID" value="UER00115"/>
</dbReference>
<keyword evidence="11" id="KW-0028">Amino-acid biosynthesis</keyword>
<dbReference type="FunFam" id="3.50.30.20:FF:000001">
    <property type="entry name" value="Carbamoyl-phosphate synthase small chain"/>
    <property type="match status" value="1"/>
</dbReference>
<evidence type="ECO:0000256" key="10">
    <source>
        <dbReference type="ARBA" id="ARBA00049285"/>
    </source>
</evidence>
<protein>
    <recommendedName>
        <fullName evidence="11">Carbamoyl phosphate synthase small chain</fullName>
        <ecNumber evidence="11">6.3.5.5</ecNumber>
    </recommendedName>
    <alternativeName>
        <fullName evidence="11">Carbamoyl phosphate synthetase glutamine chain</fullName>
    </alternativeName>
</protein>
<evidence type="ECO:0000313" key="13">
    <source>
        <dbReference type="EMBL" id="KRK17347.1"/>
    </source>
</evidence>
<dbReference type="SUPFAM" id="SSF52317">
    <property type="entry name" value="Class I glutamine amidotransferase-like"/>
    <property type="match status" value="1"/>
</dbReference>
<accession>A0A0R1FAG1</accession>
<dbReference type="InterPro" id="IPR050472">
    <property type="entry name" value="Anth_synth/Amidotransfase"/>
</dbReference>
<feature type="binding site" evidence="11">
    <location>
        <position position="45"/>
    </location>
    <ligand>
        <name>L-glutamine</name>
        <dbReference type="ChEBI" id="CHEBI:58359"/>
    </ligand>
</feature>
<feature type="binding site" evidence="11">
    <location>
        <position position="283"/>
    </location>
    <ligand>
        <name>L-glutamine</name>
        <dbReference type="ChEBI" id="CHEBI:58359"/>
    </ligand>
</feature>
<dbReference type="PROSITE" id="PS51273">
    <property type="entry name" value="GATASE_TYPE_1"/>
    <property type="match status" value="1"/>
</dbReference>
<evidence type="ECO:0000256" key="5">
    <source>
        <dbReference type="ARBA" id="ARBA00022741"/>
    </source>
</evidence>
<evidence type="ECO:0000256" key="3">
    <source>
        <dbReference type="ARBA" id="ARBA00007800"/>
    </source>
</evidence>
<keyword evidence="7 11" id="KW-0315">Glutamine amidotransferase</keyword>
<dbReference type="EC" id="6.3.5.5" evidence="11"/>
<dbReference type="PANTHER" id="PTHR43418:SF7">
    <property type="entry name" value="CARBAMOYL-PHOSPHATE SYNTHASE SMALL CHAIN"/>
    <property type="match status" value="1"/>
</dbReference>
<dbReference type="PRINTS" id="PR00099">
    <property type="entry name" value="CPSGATASE"/>
</dbReference>
<dbReference type="UniPathway" id="UPA00068">
    <property type="reaction ID" value="UER00171"/>
</dbReference>
<evidence type="ECO:0000256" key="6">
    <source>
        <dbReference type="ARBA" id="ARBA00022840"/>
    </source>
</evidence>
<evidence type="ECO:0000256" key="4">
    <source>
        <dbReference type="ARBA" id="ARBA00022598"/>
    </source>
</evidence>
<comment type="caution">
    <text evidence="13">The sequence shown here is derived from an EMBL/GenBank/DDBJ whole genome shotgun (WGS) entry which is preliminary data.</text>
</comment>
<dbReference type="InterPro" id="IPR006274">
    <property type="entry name" value="CarbamoylP_synth_ssu"/>
</dbReference>
<gene>
    <name evidence="11" type="primary">carA</name>
    <name evidence="13" type="ORF">FD22_GL000955</name>
</gene>
<keyword evidence="8 11" id="KW-0665">Pyrimidine biosynthesis</keyword>
<reference evidence="13 14" key="1">
    <citation type="journal article" date="2015" name="Genome Announc.">
        <title>Expanding the biotechnology potential of lactobacilli through comparative genomics of 213 strains and associated genera.</title>
        <authorList>
            <person name="Sun Z."/>
            <person name="Harris H.M."/>
            <person name="McCann A."/>
            <person name="Guo C."/>
            <person name="Argimon S."/>
            <person name="Zhang W."/>
            <person name="Yang X."/>
            <person name="Jeffery I.B."/>
            <person name="Cooney J.C."/>
            <person name="Kagawa T.F."/>
            <person name="Liu W."/>
            <person name="Song Y."/>
            <person name="Salvetti E."/>
            <person name="Wrobel A."/>
            <person name="Rasinkangas P."/>
            <person name="Parkhill J."/>
            <person name="Rea M.C."/>
            <person name="O'Sullivan O."/>
            <person name="Ritari J."/>
            <person name="Douillard F.P."/>
            <person name="Paul Ross R."/>
            <person name="Yang R."/>
            <person name="Briner A.E."/>
            <person name="Felis G.E."/>
            <person name="de Vos W.M."/>
            <person name="Barrangou R."/>
            <person name="Klaenhammer T.R."/>
            <person name="Caufield P.W."/>
            <person name="Cui Y."/>
            <person name="Zhang H."/>
            <person name="O'Toole P.W."/>
        </authorList>
    </citation>
    <scope>NUCLEOTIDE SEQUENCE [LARGE SCALE GENOMIC DNA]</scope>
    <source>
        <strain evidence="13 14">DSM 20001</strain>
    </source>
</reference>
<comment type="similarity">
    <text evidence="3 11">Belongs to the CarA family.</text>
</comment>
<dbReference type="Gene3D" id="3.50.30.20">
    <property type="entry name" value="Carbamoyl-phosphate synthase small subunit, N-terminal domain"/>
    <property type="match status" value="1"/>
</dbReference>
<dbReference type="InterPro" id="IPR002474">
    <property type="entry name" value="CarbamoylP_synth_ssu_N"/>
</dbReference>
<evidence type="ECO:0000256" key="11">
    <source>
        <dbReference type="HAMAP-Rule" id="MF_01209"/>
    </source>
</evidence>
<dbReference type="GO" id="GO:0004088">
    <property type="term" value="F:carbamoyl-phosphate synthase (glutamine-hydrolyzing) activity"/>
    <property type="evidence" value="ECO:0007669"/>
    <property type="project" value="UniProtKB-UniRule"/>
</dbReference>
<feature type="active site" description="Nucleophile" evidence="11">
    <location>
        <position position="241"/>
    </location>
</feature>
<evidence type="ECO:0000259" key="12">
    <source>
        <dbReference type="SMART" id="SM01097"/>
    </source>
</evidence>
<dbReference type="GO" id="GO:0006526">
    <property type="term" value="P:L-arginine biosynthetic process"/>
    <property type="evidence" value="ECO:0007669"/>
    <property type="project" value="UniProtKB-UniRule"/>
</dbReference>
<dbReference type="Pfam" id="PF00988">
    <property type="entry name" value="CPSase_sm_chain"/>
    <property type="match status" value="1"/>
</dbReference>
<keyword evidence="6 11" id="KW-0067">ATP-binding</keyword>
<evidence type="ECO:0000256" key="8">
    <source>
        <dbReference type="ARBA" id="ARBA00022975"/>
    </source>
</evidence>
<dbReference type="eggNOG" id="COG0505">
    <property type="taxonomic scope" value="Bacteria"/>
</dbReference>
<dbReference type="PRINTS" id="PR00096">
    <property type="entry name" value="GATASE"/>
</dbReference>
<dbReference type="AlphaFoldDB" id="A0A0R1FAG1"/>
<keyword evidence="11" id="KW-0055">Arginine biosynthesis</keyword>
<proteinExistence type="inferred from homology"/>
<feature type="active site" evidence="11">
    <location>
        <position position="326"/>
    </location>
</feature>
<dbReference type="GO" id="GO:0006207">
    <property type="term" value="P:'de novo' pyrimidine nucleobase biosynthetic process"/>
    <property type="evidence" value="ECO:0007669"/>
    <property type="project" value="InterPro"/>
</dbReference>
<dbReference type="GO" id="GO:0044205">
    <property type="term" value="P:'de novo' UMP biosynthetic process"/>
    <property type="evidence" value="ECO:0007669"/>
    <property type="project" value="UniProtKB-UniRule"/>
</dbReference>
<comment type="function">
    <text evidence="11">Small subunit of the glutamine-dependent carbamoyl phosphate synthetase (CPSase). CPSase catalyzes the formation of carbamoyl phosphate from the ammonia moiety of glutamine, carbonate, and phosphate donated by ATP, constituting the first step of 2 biosynthetic pathways, one leading to arginine and/or urea and the other to pyrimidine nucleotides. The small subunit (glutamine amidotransferase) binds and cleaves glutamine to supply the large subunit with the substrate ammonia.</text>
</comment>
<comment type="pathway">
    <text evidence="1 11">Pyrimidine metabolism; UMP biosynthesis via de novo pathway; (S)-dihydroorotate from bicarbonate: step 1/3.</text>
</comment>
<comment type="subunit">
    <text evidence="11">Composed of two chains; the small (or glutamine) chain promotes the hydrolysis of glutamine to ammonia, which is used by the large (or ammonia) chain to synthesize carbamoyl phosphate. Tetramer of heterodimers (alpha,beta)4.</text>
</comment>
<dbReference type="RefSeq" id="WP_010011563.1">
    <property type="nucleotide sequence ID" value="NZ_AZCN01000024.1"/>
</dbReference>
<feature type="binding site" evidence="11">
    <location>
        <position position="285"/>
    </location>
    <ligand>
        <name>L-glutamine</name>
        <dbReference type="ChEBI" id="CHEBI:58359"/>
    </ligand>
</feature>
<comment type="catalytic activity">
    <reaction evidence="10 11">
        <text>L-glutamine + H2O = L-glutamate + NH4(+)</text>
        <dbReference type="Rhea" id="RHEA:15889"/>
        <dbReference type="ChEBI" id="CHEBI:15377"/>
        <dbReference type="ChEBI" id="CHEBI:28938"/>
        <dbReference type="ChEBI" id="CHEBI:29985"/>
        <dbReference type="ChEBI" id="CHEBI:58359"/>
    </reaction>
</comment>
<dbReference type="PRINTS" id="PR00097">
    <property type="entry name" value="ANTSNTHASEII"/>
</dbReference>
<feature type="binding site" evidence="11">
    <location>
        <position position="214"/>
    </location>
    <ligand>
        <name>L-glutamine</name>
        <dbReference type="ChEBI" id="CHEBI:58359"/>
    </ligand>
</feature>
<dbReference type="SMART" id="SM01097">
    <property type="entry name" value="CPSase_sm_chain"/>
    <property type="match status" value="1"/>
</dbReference>
<evidence type="ECO:0000313" key="14">
    <source>
        <dbReference type="Proteomes" id="UP000051181"/>
    </source>
</evidence>
<dbReference type="CDD" id="cd01744">
    <property type="entry name" value="GATase1_CPSase"/>
    <property type="match status" value="1"/>
</dbReference>
<dbReference type="Gene3D" id="3.40.50.880">
    <property type="match status" value="1"/>
</dbReference>
<dbReference type="PATRIC" id="fig|913848.6.peg.986"/>